<dbReference type="PROSITE" id="PS50023">
    <property type="entry name" value="LIM_DOMAIN_2"/>
    <property type="match status" value="1"/>
</dbReference>
<feature type="region of interest" description="Disordered" evidence="5">
    <location>
        <begin position="1"/>
        <end position="20"/>
    </location>
</feature>
<dbReference type="InterPro" id="IPR001781">
    <property type="entry name" value="Znf_LIM"/>
</dbReference>
<protein>
    <submittedName>
        <fullName evidence="7">Mical-like 2</fullName>
    </submittedName>
</protein>
<evidence type="ECO:0000256" key="1">
    <source>
        <dbReference type="ARBA" id="ARBA00022723"/>
    </source>
</evidence>
<accession>A0ABD2PSI0</accession>
<keyword evidence="3 4" id="KW-0440">LIM domain</keyword>
<dbReference type="Pfam" id="PF00412">
    <property type="entry name" value="LIM"/>
    <property type="match status" value="1"/>
</dbReference>
<keyword evidence="1 4" id="KW-0479">Metal-binding</keyword>
<dbReference type="GO" id="GO:0046872">
    <property type="term" value="F:metal ion binding"/>
    <property type="evidence" value="ECO:0007669"/>
    <property type="project" value="UniProtKB-KW"/>
</dbReference>
<sequence length="181" mass="21211">MGGKNRGRQRSENAIRRRKSRSEQRYKEMFCNPIAECFKELPFYNVRYPKFMKLLNNTAPAGDREKCKEKQKEELILMSGSEVTLARVDEEEITNNRRPQSVAGKWARPSSGIVCFQCGKNCYIAERIVADDCLFHRNCFRCTQCDSRLTQGSWNRVNSSFLCNLCNKRWLTEYLSNRRPC</sequence>
<keyword evidence="8" id="KW-1185">Reference proteome</keyword>
<evidence type="ECO:0000313" key="8">
    <source>
        <dbReference type="Proteomes" id="UP001626550"/>
    </source>
</evidence>
<evidence type="ECO:0000256" key="3">
    <source>
        <dbReference type="ARBA" id="ARBA00023038"/>
    </source>
</evidence>
<comment type="caution">
    <text evidence="7">The sequence shown here is derived from an EMBL/GenBank/DDBJ whole genome shotgun (WGS) entry which is preliminary data.</text>
</comment>
<evidence type="ECO:0000259" key="6">
    <source>
        <dbReference type="PROSITE" id="PS50023"/>
    </source>
</evidence>
<proteinExistence type="predicted"/>
<dbReference type="Gene3D" id="2.10.110.10">
    <property type="entry name" value="Cysteine Rich Protein"/>
    <property type="match status" value="1"/>
</dbReference>
<gene>
    <name evidence="7" type="primary">MICALL2</name>
    <name evidence="7" type="ORF">Ciccas_011004</name>
</gene>
<evidence type="ECO:0000256" key="4">
    <source>
        <dbReference type="PROSITE-ProRule" id="PRU00125"/>
    </source>
</evidence>
<organism evidence="7 8">
    <name type="scientific">Cichlidogyrus casuarinus</name>
    <dbReference type="NCBI Taxonomy" id="1844966"/>
    <lineage>
        <taxon>Eukaryota</taxon>
        <taxon>Metazoa</taxon>
        <taxon>Spiralia</taxon>
        <taxon>Lophotrochozoa</taxon>
        <taxon>Platyhelminthes</taxon>
        <taxon>Monogenea</taxon>
        <taxon>Monopisthocotylea</taxon>
        <taxon>Dactylogyridea</taxon>
        <taxon>Ancyrocephalidae</taxon>
        <taxon>Cichlidogyrus</taxon>
    </lineage>
</organism>
<dbReference type="Proteomes" id="UP001626550">
    <property type="component" value="Unassembled WGS sequence"/>
</dbReference>
<evidence type="ECO:0000256" key="5">
    <source>
        <dbReference type="SAM" id="MobiDB-lite"/>
    </source>
</evidence>
<feature type="domain" description="LIM zinc-binding" evidence="6">
    <location>
        <begin position="113"/>
        <end position="173"/>
    </location>
</feature>
<dbReference type="PROSITE" id="PS00478">
    <property type="entry name" value="LIM_DOMAIN_1"/>
    <property type="match status" value="1"/>
</dbReference>
<name>A0ABD2PSI0_9PLAT</name>
<keyword evidence="2 4" id="KW-0862">Zinc</keyword>
<reference evidence="7 8" key="1">
    <citation type="submission" date="2024-11" db="EMBL/GenBank/DDBJ databases">
        <title>Adaptive evolution of stress response genes in parasites aligns with host niche diversity.</title>
        <authorList>
            <person name="Hahn C."/>
            <person name="Resl P."/>
        </authorList>
    </citation>
    <scope>NUCLEOTIDE SEQUENCE [LARGE SCALE GENOMIC DNA]</scope>
    <source>
        <strain evidence="7">EGGRZ-B1_66</strain>
        <tissue evidence="7">Body</tissue>
    </source>
</reference>
<dbReference type="AlphaFoldDB" id="A0ABD2PSI0"/>
<dbReference type="SMART" id="SM00132">
    <property type="entry name" value="LIM"/>
    <property type="match status" value="1"/>
</dbReference>
<dbReference type="EMBL" id="JBJKFK010002959">
    <property type="protein sequence ID" value="KAL3310433.1"/>
    <property type="molecule type" value="Genomic_DNA"/>
</dbReference>
<evidence type="ECO:0000313" key="7">
    <source>
        <dbReference type="EMBL" id="KAL3310433.1"/>
    </source>
</evidence>
<feature type="compositionally biased region" description="Basic and acidic residues" evidence="5">
    <location>
        <begin position="9"/>
        <end position="20"/>
    </location>
</feature>
<dbReference type="SUPFAM" id="SSF57716">
    <property type="entry name" value="Glucocorticoid receptor-like (DNA-binding domain)"/>
    <property type="match status" value="1"/>
</dbReference>
<evidence type="ECO:0000256" key="2">
    <source>
        <dbReference type="ARBA" id="ARBA00022833"/>
    </source>
</evidence>